<keyword evidence="5 12" id="KW-0812">Transmembrane</keyword>
<evidence type="ECO:0000256" key="8">
    <source>
        <dbReference type="ARBA" id="ARBA00023098"/>
    </source>
</evidence>
<dbReference type="Gene3D" id="1.20.120.1780">
    <property type="entry name" value="UbiA prenyltransferase"/>
    <property type="match status" value="1"/>
</dbReference>
<protein>
    <recommendedName>
        <fullName evidence="12">Digeranylgeranylglyceryl phosphate synthase</fullName>
        <shortName evidence="12">DGGGP synthase</shortName>
        <shortName evidence="12">DGGGPS</shortName>
        <ecNumber evidence="12">2.5.1.42</ecNumber>
    </recommendedName>
    <alternativeName>
        <fullName evidence="12">(S)-2,3-di-O-geranylgeranylglyceryl phosphate synthase</fullName>
    </alternativeName>
    <alternativeName>
        <fullName evidence="12">Geranylgeranylglycerol-phosphate geranylgeranyltransferase</fullName>
    </alternativeName>
</protein>
<dbReference type="RefSeq" id="WP_015323780.1">
    <property type="nucleotide sequence ID" value="NC_019977.1"/>
</dbReference>
<comment type="cofactor">
    <cofactor evidence="12">
        <name>Mg(2+)</name>
        <dbReference type="ChEBI" id="CHEBI:18420"/>
    </cofactor>
</comment>
<dbReference type="EMBL" id="CP003362">
    <property type="protein sequence ID" value="AGB48611.1"/>
    <property type="molecule type" value="Genomic_DNA"/>
</dbReference>
<accession>L0KU13</accession>
<feature type="transmembrane region" description="Helical" evidence="12">
    <location>
        <begin position="208"/>
        <end position="228"/>
    </location>
</feature>
<sequence length="282" mass="30107" precursor="true">MRAYLQLIRYGNCLMAAFSAALGVLIAYNIISGNAATIPFPLNEIIYVGSVVFLITGAGNGINDYYDIEIDRINKPERPIPSGRISKSKAFYFSISLFAVGTMIAFFINTICGAIALFNSLLLIFYAATLKRTALIGNLSVGYLTGSTFLFGGAVFYTNGGIEAVSVLFLLATLATVAREIVKDIEDIEGDRQDGASTLAISIGPEKAAYVASIIGFIAVLASPLPYLQSLLSVRYLAVVFIADILFVVAVAGILKEKNAAKSSRLFKMAMFAALIAFLVGT</sequence>
<dbReference type="EC" id="2.5.1.42" evidence="12"/>
<dbReference type="GO" id="GO:0005886">
    <property type="term" value="C:plasma membrane"/>
    <property type="evidence" value="ECO:0007669"/>
    <property type="project" value="UniProtKB-SubCell"/>
</dbReference>
<dbReference type="PANTHER" id="PTHR42723:SF1">
    <property type="entry name" value="CHLOROPHYLL SYNTHASE, CHLOROPLASTIC"/>
    <property type="match status" value="1"/>
</dbReference>
<reference evidence="14" key="1">
    <citation type="submission" date="2012-02" db="EMBL/GenBank/DDBJ databases">
        <title>Complete sequence of chromosome of Methanomethylovorans hollandica DSM 15978.</title>
        <authorList>
            <person name="Lucas S."/>
            <person name="Copeland A."/>
            <person name="Lapidus A."/>
            <person name="Glavina del Rio T."/>
            <person name="Dalin E."/>
            <person name="Tice H."/>
            <person name="Bruce D."/>
            <person name="Goodwin L."/>
            <person name="Pitluck S."/>
            <person name="Peters L."/>
            <person name="Mikhailova N."/>
            <person name="Held B."/>
            <person name="Kyrpides N."/>
            <person name="Mavromatis K."/>
            <person name="Ivanova N."/>
            <person name="Brettin T."/>
            <person name="Detter J.C."/>
            <person name="Han C."/>
            <person name="Larimer F."/>
            <person name="Land M."/>
            <person name="Hauser L."/>
            <person name="Markowitz V."/>
            <person name="Cheng J.-F."/>
            <person name="Hugenholtz P."/>
            <person name="Woyke T."/>
            <person name="Wu D."/>
            <person name="Spring S."/>
            <person name="Schroeder M."/>
            <person name="Brambilla E."/>
            <person name="Klenk H.-P."/>
            <person name="Eisen J.A."/>
        </authorList>
    </citation>
    <scope>NUCLEOTIDE SEQUENCE [LARGE SCALE GENOMIC DNA]</scope>
    <source>
        <strain evidence="14">DSM 15978 / NBRC 107637 / DMS1</strain>
    </source>
</reference>
<dbReference type="UniPathway" id="UPA00940"/>
<dbReference type="KEGG" id="mhz:Metho_0338"/>
<evidence type="ECO:0000256" key="5">
    <source>
        <dbReference type="ARBA" id="ARBA00022692"/>
    </source>
</evidence>
<dbReference type="InterPro" id="IPR023547">
    <property type="entry name" value="DGGGP_synth"/>
</dbReference>
<evidence type="ECO:0000256" key="10">
    <source>
        <dbReference type="ARBA" id="ARBA00023209"/>
    </source>
</evidence>
<evidence type="ECO:0000256" key="1">
    <source>
        <dbReference type="ARBA" id="ARBA00004651"/>
    </source>
</evidence>
<dbReference type="Pfam" id="PF01040">
    <property type="entry name" value="UbiA"/>
    <property type="match status" value="1"/>
</dbReference>
<keyword evidence="8 12" id="KW-0443">Lipid metabolism</keyword>
<keyword evidence="3 12" id="KW-0444">Lipid biosynthesis</keyword>
<keyword evidence="2 12" id="KW-1003">Cell membrane</keyword>
<comment type="catalytic activity">
    <reaction evidence="12">
        <text>sn-3-O-(geranylgeranyl)glycerol 1-phosphate + (2E,6E,10E)-geranylgeranyl diphosphate = 2,3-bis-O-(geranylgeranyl)-sn-glycerol 1-phosphate + diphosphate</text>
        <dbReference type="Rhea" id="RHEA:18109"/>
        <dbReference type="ChEBI" id="CHEBI:33019"/>
        <dbReference type="ChEBI" id="CHEBI:57677"/>
        <dbReference type="ChEBI" id="CHEBI:58756"/>
        <dbReference type="ChEBI" id="CHEBI:58837"/>
        <dbReference type="EC" id="2.5.1.42"/>
    </reaction>
</comment>
<evidence type="ECO:0000256" key="6">
    <source>
        <dbReference type="ARBA" id="ARBA00022842"/>
    </source>
</evidence>
<keyword evidence="9 12" id="KW-0472">Membrane</keyword>
<evidence type="ECO:0000313" key="14">
    <source>
        <dbReference type="Proteomes" id="UP000010866"/>
    </source>
</evidence>
<dbReference type="CDD" id="cd13961">
    <property type="entry name" value="PT_UbiA_DGGGPS"/>
    <property type="match status" value="1"/>
</dbReference>
<comment type="subcellular location">
    <subcellularLocation>
        <location evidence="1 12">Cell membrane</location>
        <topology evidence="1 12">Multi-pass membrane protein</topology>
    </subcellularLocation>
</comment>
<keyword evidence="14" id="KW-1185">Reference proteome</keyword>
<evidence type="ECO:0000256" key="7">
    <source>
        <dbReference type="ARBA" id="ARBA00022989"/>
    </source>
</evidence>
<keyword evidence="7 12" id="KW-1133">Transmembrane helix</keyword>
<dbReference type="PANTHER" id="PTHR42723">
    <property type="entry name" value="CHLOROPHYLL SYNTHASE"/>
    <property type="match status" value="1"/>
</dbReference>
<keyword evidence="10 12" id="KW-0594">Phospholipid biosynthesis</keyword>
<keyword evidence="6 12" id="KW-0460">Magnesium</keyword>
<evidence type="ECO:0000256" key="11">
    <source>
        <dbReference type="ARBA" id="ARBA00023264"/>
    </source>
</evidence>
<dbReference type="OrthoDB" id="11851at2157"/>
<feature type="transmembrane region" description="Helical" evidence="12">
    <location>
        <begin position="90"/>
        <end position="108"/>
    </location>
</feature>
<dbReference type="HAMAP" id="MF_01286">
    <property type="entry name" value="DGGGP_synth"/>
    <property type="match status" value="1"/>
</dbReference>
<dbReference type="STRING" id="867904.Metho_0338"/>
<organism evidence="13 14">
    <name type="scientific">Methanomethylovorans hollandica (strain DSM 15978 / NBRC 107637 / DMS1)</name>
    <dbReference type="NCBI Taxonomy" id="867904"/>
    <lineage>
        <taxon>Archaea</taxon>
        <taxon>Methanobacteriati</taxon>
        <taxon>Methanobacteriota</taxon>
        <taxon>Stenosarchaea group</taxon>
        <taxon>Methanomicrobia</taxon>
        <taxon>Methanosarcinales</taxon>
        <taxon>Methanosarcinaceae</taxon>
        <taxon>Methanomethylovorans</taxon>
    </lineage>
</organism>
<dbReference type="HOGENOM" id="CLU_073311_1_1_2"/>
<feature type="transmembrane region" description="Helical" evidence="12">
    <location>
        <begin position="164"/>
        <end position="182"/>
    </location>
</feature>
<evidence type="ECO:0000256" key="4">
    <source>
        <dbReference type="ARBA" id="ARBA00022679"/>
    </source>
</evidence>
<evidence type="ECO:0000256" key="3">
    <source>
        <dbReference type="ARBA" id="ARBA00022516"/>
    </source>
</evidence>
<dbReference type="GeneID" id="14407444"/>
<feature type="transmembrane region" description="Helical" evidence="12">
    <location>
        <begin position="45"/>
        <end position="66"/>
    </location>
</feature>
<proteinExistence type="inferred from homology"/>
<evidence type="ECO:0000256" key="2">
    <source>
        <dbReference type="ARBA" id="ARBA00022475"/>
    </source>
</evidence>
<dbReference type="InterPro" id="IPR044878">
    <property type="entry name" value="UbiA_sf"/>
</dbReference>
<keyword evidence="11 12" id="KW-1208">Phospholipid metabolism</keyword>
<dbReference type="AlphaFoldDB" id="L0KU13"/>
<feature type="transmembrane region" description="Helical" evidence="12">
    <location>
        <begin position="137"/>
        <end position="158"/>
    </location>
</feature>
<evidence type="ECO:0000313" key="13">
    <source>
        <dbReference type="EMBL" id="AGB48611.1"/>
    </source>
</evidence>
<keyword evidence="4 12" id="KW-0808">Transferase</keyword>
<feature type="transmembrane region" description="Helical" evidence="12">
    <location>
        <begin position="114"/>
        <end position="130"/>
    </location>
</feature>
<dbReference type="GO" id="GO:0000287">
    <property type="term" value="F:magnesium ion binding"/>
    <property type="evidence" value="ECO:0007669"/>
    <property type="project" value="UniProtKB-UniRule"/>
</dbReference>
<name>L0KU13_METHD</name>
<dbReference type="Proteomes" id="UP000010866">
    <property type="component" value="Chromosome"/>
</dbReference>
<dbReference type="GO" id="GO:0046474">
    <property type="term" value="P:glycerophospholipid biosynthetic process"/>
    <property type="evidence" value="ECO:0007669"/>
    <property type="project" value="UniProtKB-UniRule"/>
</dbReference>
<gene>
    <name evidence="13" type="ordered locus">Metho_0338</name>
</gene>
<feature type="transmembrane region" description="Helical" evidence="12">
    <location>
        <begin position="234"/>
        <end position="254"/>
    </location>
</feature>
<feature type="transmembrane region" description="Helical" evidence="12">
    <location>
        <begin position="12"/>
        <end position="33"/>
    </location>
</feature>
<comment type="pathway">
    <text evidence="12">Membrane lipid metabolism; glycerophospholipid metabolism.</text>
</comment>
<dbReference type="InterPro" id="IPR050475">
    <property type="entry name" value="Prenyltransferase_related"/>
</dbReference>
<comment type="similarity">
    <text evidence="12">Belongs to the UbiA prenyltransferase family. DGGGP synthase subfamily.</text>
</comment>
<dbReference type="InterPro" id="IPR000537">
    <property type="entry name" value="UbiA_prenyltransferase"/>
</dbReference>
<evidence type="ECO:0000256" key="9">
    <source>
        <dbReference type="ARBA" id="ARBA00023136"/>
    </source>
</evidence>
<dbReference type="NCBIfam" id="NF009521">
    <property type="entry name" value="PRK12882.1"/>
    <property type="match status" value="1"/>
</dbReference>
<comment type="function">
    <text evidence="12">Prenyltransferase that catalyzes the transfer of the geranylgeranyl moiety of geranylgeranyl diphosphate (GGPP) to the C2 hydroxyl of (S)-3-O-geranylgeranylglyceryl phosphate (GGGP). This reaction is the second ether-bond-formation step in the biosynthesis of archaeal membrane lipids.</text>
</comment>
<dbReference type="Gene3D" id="1.10.357.140">
    <property type="entry name" value="UbiA prenyltransferase"/>
    <property type="match status" value="1"/>
</dbReference>
<evidence type="ECO:0000256" key="12">
    <source>
        <dbReference type="HAMAP-Rule" id="MF_01286"/>
    </source>
</evidence>
<dbReference type="GO" id="GO:0047295">
    <property type="term" value="F:geranylgeranylglycerol-phosphate geranylgeranyltransferase activity"/>
    <property type="evidence" value="ECO:0007669"/>
    <property type="project" value="UniProtKB-UniRule"/>
</dbReference>